<dbReference type="EMBL" id="JAAKFY010000024">
    <property type="protein sequence ID" value="KAF3836285.1"/>
    <property type="molecule type" value="Genomic_DNA"/>
</dbReference>
<feature type="region of interest" description="Disordered" evidence="1">
    <location>
        <begin position="566"/>
        <end position="589"/>
    </location>
</feature>
<feature type="compositionally biased region" description="Polar residues" evidence="1">
    <location>
        <begin position="131"/>
        <end position="142"/>
    </location>
</feature>
<sequence>MIKHASETFPRASIYIPLINHSPYLTPAQKHNILLINDSSPNIIHPTTPPPGSLPDYSRQDPLDSPHSPTHPGLLHSPDPDQNPDLRWNSPSTVLNLSTLFVPSAAQQQLLQRGLTFVPRPPPPQPRGTSKGPTPISQTPQNHRLFPHKTSLPTTTIQLSLQLGINRHTCTFTQNHPKNTFQGIIKSQIIRFHRISSKLSDFHNSVRILFHSLQTRGYSKRFLRHIKDATLAGLPAPAPTRSPPRGNPPRVTSSEQSPLQHPFQLPTPPAPTLTRVCILFPNHTTTLISPTGMRVYIPPPSSPLGTWRLPGPLLHRQPPSTTDSTTPTIPHLILTLTPTQWIWRMLGPHSSTDNPPPPDPNPNHLPLDPNPNCQLIPFVSTFSHTITGLHRTIKENFSLLQSQPYFTNHRVISAYRKKSKPTQHTHTLQVDSQTPWSPISNYTPQINSSFQAWKPTTGGPSGRGRGQKNDGSRNSGPPHPGDSMTSTTPPAEGTRVAWSLVTRKKSIILGDSNLSHIPSFSNPNLQIDSFPGAKFHHITAFLNKLSPCHNTTQVPPLSPLFITPTPAHQSSPTSSFVGQTGPPPTLGLARPPLVISIPPKWAPPPTSGPDLPLLVLPASPPSCGPGCPPLPSERYPTPAVPHFSPTLAISSLSLITTPTPITTPVTHLPALGRPPGSSIPFSTCGIAHRATPPPVHDAPIAIAQVHSHPSFLPYLAR</sequence>
<accession>A0A7J5XGT0</accession>
<dbReference type="OrthoDB" id="8963550at2759"/>
<reference evidence="3 4" key="1">
    <citation type="submission" date="2020-03" db="EMBL/GenBank/DDBJ databases">
        <title>Dissostichus mawsoni Genome sequencing and assembly.</title>
        <authorList>
            <person name="Park H."/>
        </authorList>
    </citation>
    <scope>NUCLEOTIDE SEQUENCE [LARGE SCALE GENOMIC DNA]</scope>
    <source>
        <strain evidence="3">DM0001</strain>
        <tissue evidence="3">Muscle</tissue>
    </source>
</reference>
<comment type="caution">
    <text evidence="3">The sequence shown here is derived from an EMBL/GenBank/DDBJ whole genome shotgun (WGS) entry which is preliminary data.</text>
</comment>
<dbReference type="Pfam" id="PF26215">
    <property type="entry name" value="HTH_animal"/>
    <property type="match status" value="1"/>
</dbReference>
<evidence type="ECO:0000313" key="4">
    <source>
        <dbReference type="Proteomes" id="UP000518266"/>
    </source>
</evidence>
<feature type="compositionally biased region" description="Polar residues" evidence="1">
    <location>
        <begin position="250"/>
        <end position="259"/>
    </location>
</feature>
<feature type="region of interest" description="Disordered" evidence="1">
    <location>
        <begin position="116"/>
        <end position="144"/>
    </location>
</feature>
<feature type="region of interest" description="Disordered" evidence="1">
    <location>
        <begin position="42"/>
        <end position="90"/>
    </location>
</feature>
<evidence type="ECO:0000313" key="3">
    <source>
        <dbReference type="EMBL" id="KAF3836285.1"/>
    </source>
</evidence>
<feature type="region of interest" description="Disordered" evidence="1">
    <location>
        <begin position="345"/>
        <end position="369"/>
    </location>
</feature>
<keyword evidence="4" id="KW-1185">Reference proteome</keyword>
<feature type="compositionally biased region" description="Polar residues" evidence="1">
    <location>
        <begin position="566"/>
        <end position="578"/>
    </location>
</feature>
<proteinExistence type="predicted"/>
<dbReference type="Proteomes" id="UP000518266">
    <property type="component" value="Unassembled WGS sequence"/>
</dbReference>
<name>A0A7J5XGT0_DISMA</name>
<dbReference type="InterPro" id="IPR058912">
    <property type="entry name" value="HTH_animal"/>
</dbReference>
<feature type="domain" description="Helix-turn-helix" evidence="2">
    <location>
        <begin position="172"/>
        <end position="225"/>
    </location>
</feature>
<organism evidence="3 4">
    <name type="scientific">Dissostichus mawsoni</name>
    <name type="common">Antarctic cod</name>
    <dbReference type="NCBI Taxonomy" id="36200"/>
    <lineage>
        <taxon>Eukaryota</taxon>
        <taxon>Metazoa</taxon>
        <taxon>Chordata</taxon>
        <taxon>Craniata</taxon>
        <taxon>Vertebrata</taxon>
        <taxon>Euteleostomi</taxon>
        <taxon>Actinopterygii</taxon>
        <taxon>Neopterygii</taxon>
        <taxon>Teleostei</taxon>
        <taxon>Neoteleostei</taxon>
        <taxon>Acanthomorphata</taxon>
        <taxon>Eupercaria</taxon>
        <taxon>Perciformes</taxon>
        <taxon>Notothenioidei</taxon>
        <taxon>Nototheniidae</taxon>
        <taxon>Dissostichus</taxon>
    </lineage>
</organism>
<protein>
    <recommendedName>
        <fullName evidence="2">Helix-turn-helix domain-containing protein</fullName>
    </recommendedName>
</protein>
<feature type="region of interest" description="Disordered" evidence="1">
    <location>
        <begin position="417"/>
        <end position="492"/>
    </location>
</feature>
<feature type="region of interest" description="Disordered" evidence="1">
    <location>
        <begin position="233"/>
        <end position="267"/>
    </location>
</feature>
<feature type="compositionally biased region" description="Polar residues" evidence="1">
    <location>
        <begin position="424"/>
        <end position="451"/>
    </location>
</feature>
<evidence type="ECO:0000259" key="2">
    <source>
        <dbReference type="Pfam" id="PF26215"/>
    </source>
</evidence>
<feature type="compositionally biased region" description="Pro residues" evidence="1">
    <location>
        <begin position="236"/>
        <end position="247"/>
    </location>
</feature>
<gene>
    <name evidence="3" type="ORF">F7725_028843</name>
</gene>
<evidence type="ECO:0000256" key="1">
    <source>
        <dbReference type="SAM" id="MobiDB-lite"/>
    </source>
</evidence>
<dbReference type="AlphaFoldDB" id="A0A7J5XGT0"/>
<feature type="compositionally biased region" description="Pro residues" evidence="1">
    <location>
        <begin position="354"/>
        <end position="363"/>
    </location>
</feature>